<dbReference type="InterPro" id="IPR050260">
    <property type="entry name" value="FAD-bd_OxRdtase"/>
</dbReference>
<proteinExistence type="inferred from homology"/>
<dbReference type="AlphaFoldDB" id="A0A0R2FMF3"/>
<dbReference type="GO" id="GO:0016491">
    <property type="term" value="F:oxidoreductase activity"/>
    <property type="evidence" value="ECO:0007669"/>
    <property type="project" value="UniProtKB-KW"/>
</dbReference>
<dbReference type="Pfam" id="PF07992">
    <property type="entry name" value="Pyr_redox_2"/>
    <property type="match status" value="1"/>
</dbReference>
<dbReference type="EMBL" id="AYZM01000068">
    <property type="protein sequence ID" value="KRN25428.1"/>
    <property type="molecule type" value="Genomic_DNA"/>
</dbReference>
<evidence type="ECO:0000256" key="4">
    <source>
        <dbReference type="ARBA" id="ARBA00022827"/>
    </source>
</evidence>
<comment type="similarity">
    <text evidence="2">Belongs to the class-III pyridine nucleotide-disulfide oxidoreductase family.</text>
</comment>
<evidence type="ECO:0000256" key="5">
    <source>
        <dbReference type="ARBA" id="ARBA00023002"/>
    </source>
</evidence>
<keyword evidence="5" id="KW-0560">Oxidoreductase</keyword>
<comment type="caution">
    <text evidence="9">The sequence shown here is derived from an EMBL/GenBank/DDBJ whole genome shotgun (WGS) entry which is preliminary data.</text>
</comment>
<evidence type="ECO:0000313" key="9">
    <source>
        <dbReference type="EMBL" id="KRN25428.1"/>
    </source>
</evidence>
<dbReference type="SUPFAM" id="SSF52821">
    <property type="entry name" value="Rhodanese/Cell cycle control phosphatase"/>
    <property type="match status" value="1"/>
</dbReference>
<keyword evidence="4" id="KW-0274">FAD</keyword>
<keyword evidence="10" id="KW-1185">Reference proteome</keyword>
<dbReference type="Gene3D" id="3.40.250.10">
    <property type="entry name" value="Rhodanese-like domain"/>
    <property type="match status" value="1"/>
</dbReference>
<accession>A0A0R2FMF3</accession>
<dbReference type="Pfam" id="PF02852">
    <property type="entry name" value="Pyr_redox_dim"/>
    <property type="match status" value="1"/>
</dbReference>
<dbReference type="Proteomes" id="UP000051442">
    <property type="component" value="Unassembled WGS sequence"/>
</dbReference>
<keyword evidence="7" id="KW-0676">Redox-active center</keyword>
<dbReference type="InterPro" id="IPR023753">
    <property type="entry name" value="FAD/NAD-binding_dom"/>
</dbReference>
<reference evidence="9 10" key="1">
    <citation type="journal article" date="2015" name="Genome Announc.">
        <title>Expanding the biotechnology potential of lactobacilli through comparative genomics of 213 strains and associated genera.</title>
        <authorList>
            <person name="Sun Z."/>
            <person name="Harris H.M."/>
            <person name="McCann A."/>
            <person name="Guo C."/>
            <person name="Argimon S."/>
            <person name="Zhang W."/>
            <person name="Yang X."/>
            <person name="Jeffery I.B."/>
            <person name="Cooney J.C."/>
            <person name="Kagawa T.F."/>
            <person name="Liu W."/>
            <person name="Song Y."/>
            <person name="Salvetti E."/>
            <person name="Wrobel A."/>
            <person name="Rasinkangas P."/>
            <person name="Parkhill J."/>
            <person name="Rea M.C."/>
            <person name="O'Sullivan O."/>
            <person name="Ritari J."/>
            <person name="Douillard F.P."/>
            <person name="Paul Ross R."/>
            <person name="Yang R."/>
            <person name="Briner A.E."/>
            <person name="Felis G.E."/>
            <person name="de Vos W.M."/>
            <person name="Barrangou R."/>
            <person name="Klaenhammer T.R."/>
            <person name="Caufield P.W."/>
            <person name="Cui Y."/>
            <person name="Zhang H."/>
            <person name="O'Toole P.W."/>
        </authorList>
    </citation>
    <scope>NUCLEOTIDE SEQUENCE [LARGE SCALE GENOMIC DNA]</scope>
    <source>
        <strain evidence="9 10">DSM 23365</strain>
    </source>
</reference>
<dbReference type="InterPro" id="IPR001763">
    <property type="entry name" value="Rhodanese-like_dom"/>
</dbReference>
<dbReference type="InterPro" id="IPR016156">
    <property type="entry name" value="FAD/NAD-linked_Rdtase_dimer_sf"/>
</dbReference>
<evidence type="ECO:0000256" key="6">
    <source>
        <dbReference type="ARBA" id="ARBA00023097"/>
    </source>
</evidence>
<keyword evidence="6" id="KW-0558">Oxidation</keyword>
<dbReference type="PANTHER" id="PTHR43429:SF1">
    <property type="entry name" value="NAD(P)H SULFUR OXIDOREDUCTASE (COA-DEPENDENT)"/>
    <property type="match status" value="1"/>
</dbReference>
<keyword evidence="3" id="KW-0285">Flavoprotein</keyword>
<dbReference type="PATRIC" id="fig|1423804.4.peg.340"/>
<dbReference type="SUPFAM" id="SSF55424">
    <property type="entry name" value="FAD/NAD-linked reductases, dimerisation (C-terminal) domain"/>
    <property type="match status" value="1"/>
</dbReference>
<dbReference type="PANTHER" id="PTHR43429">
    <property type="entry name" value="PYRIDINE NUCLEOTIDE-DISULFIDE OXIDOREDUCTASE DOMAIN-CONTAINING"/>
    <property type="match status" value="1"/>
</dbReference>
<name>A0A0R2FMF3_9LACO</name>
<feature type="domain" description="Rhodanese" evidence="8">
    <location>
        <begin position="464"/>
        <end position="538"/>
    </location>
</feature>
<dbReference type="Gene3D" id="3.50.50.60">
    <property type="entry name" value="FAD/NAD(P)-binding domain"/>
    <property type="match status" value="2"/>
</dbReference>
<evidence type="ECO:0000256" key="1">
    <source>
        <dbReference type="ARBA" id="ARBA00001974"/>
    </source>
</evidence>
<dbReference type="PROSITE" id="PS50206">
    <property type="entry name" value="RHODANESE_3"/>
    <property type="match status" value="1"/>
</dbReference>
<protein>
    <submittedName>
        <fullName evidence="9">CoA-disulfide reductase</fullName>
    </submittedName>
</protein>
<gene>
    <name evidence="9" type="ORF">FD14_GL000314</name>
</gene>
<comment type="cofactor">
    <cofactor evidence="1">
        <name>FAD</name>
        <dbReference type="ChEBI" id="CHEBI:57692"/>
    </cofactor>
</comment>
<evidence type="ECO:0000256" key="2">
    <source>
        <dbReference type="ARBA" id="ARBA00009130"/>
    </source>
</evidence>
<dbReference type="PRINTS" id="PR00411">
    <property type="entry name" value="PNDRDTASEI"/>
</dbReference>
<dbReference type="PRINTS" id="PR00368">
    <property type="entry name" value="FADPNR"/>
</dbReference>
<dbReference type="RefSeq" id="WP_057151819.1">
    <property type="nucleotide sequence ID" value="NZ_AYZM01000068.1"/>
</dbReference>
<dbReference type="InterPro" id="IPR036873">
    <property type="entry name" value="Rhodanese-like_dom_sf"/>
</dbReference>
<dbReference type="SUPFAM" id="SSF51905">
    <property type="entry name" value="FAD/NAD(P)-binding domain"/>
    <property type="match status" value="2"/>
</dbReference>
<dbReference type="OrthoDB" id="9802028at2"/>
<evidence type="ECO:0000259" key="8">
    <source>
        <dbReference type="PROSITE" id="PS50206"/>
    </source>
</evidence>
<sequence>MKVVIIGGVAGGPSLATRLRRITEKAEIVLLERGDHISYASCALPYYLGGVITDRDSLIERTPAILKQKNNIDVRVNNEVTAIDPVRQVLTVTELKTGEQYEEGYDKLVLATGARPVLPPITGINEVDNAFMIRSMTDADHIKSFMDAHQPQNVTVLGAGAAGVELAENFRHAGLAVTLVDQAQQVMQPYDSELTPFIQAELTQHDIRVILGQSVAMVQDQGRTVVLADGQHLPTDMLIVVTGVRPNNELAASAGIKLAANGHVVVDDHLATSVENIYAIGDVIETTSLITGLPTPSVLSSPANRQGHLLADILTGAPLTYNGFIGVSVVKIFDLTASCVGYTEQTLKAAGITDYETLFVTPFDHAFFYPNAQRLNIKLIFDKATGKIYGGQFVGHSGVDKRAAELSVAITGGLTVHDLPSMEFPYSPPYAASRDALNIVGYVALNKLNQTETVVNYSDLTQEERETGIFLDVREAGKPAYGTLRANLHVPLSELRDRLADIPKDRPVYILYRPGLAPYNATTILMGNGYQVVVVKSAEQGG</sequence>
<organism evidence="9 10">
    <name type="scientific">Secundilactobacillus similis DSM 23365 = JCM 2765</name>
    <dbReference type="NCBI Taxonomy" id="1423804"/>
    <lineage>
        <taxon>Bacteria</taxon>
        <taxon>Bacillati</taxon>
        <taxon>Bacillota</taxon>
        <taxon>Bacilli</taxon>
        <taxon>Lactobacillales</taxon>
        <taxon>Lactobacillaceae</taxon>
        <taxon>Secundilactobacillus</taxon>
    </lineage>
</organism>
<dbReference type="InterPro" id="IPR004099">
    <property type="entry name" value="Pyr_nucl-diS_OxRdtase_dimer"/>
</dbReference>
<evidence type="ECO:0000256" key="7">
    <source>
        <dbReference type="ARBA" id="ARBA00023284"/>
    </source>
</evidence>
<dbReference type="STRING" id="1423804.FD14_GL000314"/>
<evidence type="ECO:0000313" key="10">
    <source>
        <dbReference type="Proteomes" id="UP000051442"/>
    </source>
</evidence>
<evidence type="ECO:0000256" key="3">
    <source>
        <dbReference type="ARBA" id="ARBA00022630"/>
    </source>
</evidence>
<dbReference type="InterPro" id="IPR036188">
    <property type="entry name" value="FAD/NAD-bd_sf"/>
</dbReference>